<accession>A0A8S9M2U0</accession>
<comment type="caution">
    <text evidence="1">The sequence shown here is derived from an EMBL/GenBank/DDBJ whole genome shotgun (WGS) entry which is preliminary data.</text>
</comment>
<sequence>MSRHVKGVDGIVVDIGHVDVVISKKQGVDVAARDLGSVDVEAVFMGGVDMRVGVGV</sequence>
<evidence type="ECO:0000313" key="1">
    <source>
        <dbReference type="EMBL" id="KAF2614354.1"/>
    </source>
</evidence>
<reference evidence="1" key="1">
    <citation type="submission" date="2019-12" db="EMBL/GenBank/DDBJ databases">
        <title>Genome sequencing and annotation of Brassica cretica.</title>
        <authorList>
            <person name="Studholme D.J."/>
            <person name="Sarris P.F."/>
        </authorList>
    </citation>
    <scope>NUCLEOTIDE SEQUENCE</scope>
    <source>
        <strain evidence="1">PFS-102/07</strain>
        <tissue evidence="1">Leaf</tissue>
    </source>
</reference>
<name>A0A8S9M2U0_BRACR</name>
<dbReference type="AlphaFoldDB" id="A0A8S9M2U0"/>
<protein>
    <submittedName>
        <fullName evidence="1">Uncharacterized protein</fullName>
    </submittedName>
</protein>
<dbReference type="EMBL" id="QGKY02000089">
    <property type="protein sequence ID" value="KAF2614354.1"/>
    <property type="molecule type" value="Genomic_DNA"/>
</dbReference>
<proteinExistence type="predicted"/>
<gene>
    <name evidence="1" type="ORF">F2Q70_00011579</name>
</gene>
<organism evidence="1">
    <name type="scientific">Brassica cretica</name>
    <name type="common">Mustard</name>
    <dbReference type="NCBI Taxonomy" id="69181"/>
    <lineage>
        <taxon>Eukaryota</taxon>
        <taxon>Viridiplantae</taxon>
        <taxon>Streptophyta</taxon>
        <taxon>Embryophyta</taxon>
        <taxon>Tracheophyta</taxon>
        <taxon>Spermatophyta</taxon>
        <taxon>Magnoliopsida</taxon>
        <taxon>eudicotyledons</taxon>
        <taxon>Gunneridae</taxon>
        <taxon>Pentapetalae</taxon>
        <taxon>rosids</taxon>
        <taxon>malvids</taxon>
        <taxon>Brassicales</taxon>
        <taxon>Brassicaceae</taxon>
        <taxon>Brassiceae</taxon>
        <taxon>Brassica</taxon>
    </lineage>
</organism>